<dbReference type="Gene3D" id="3.30.2320.80">
    <property type="match status" value="1"/>
</dbReference>
<comment type="similarity">
    <text evidence="1 5">Belongs to the HypA/HybF family.</text>
</comment>
<keyword evidence="7" id="KW-1185">Reference proteome</keyword>
<evidence type="ECO:0000256" key="2">
    <source>
        <dbReference type="ARBA" id="ARBA00022596"/>
    </source>
</evidence>
<keyword evidence="2 5" id="KW-0533">Nickel</keyword>
<feature type="binding site" evidence="5">
    <location>
        <position position="73"/>
    </location>
    <ligand>
        <name>Zn(2+)</name>
        <dbReference type="ChEBI" id="CHEBI:29105"/>
    </ligand>
</feature>
<dbReference type="InterPro" id="IPR020538">
    <property type="entry name" value="Hydgase_Ni_incorp_HypA/HybF_CS"/>
</dbReference>
<dbReference type="PANTHER" id="PTHR34535">
    <property type="entry name" value="HYDROGENASE MATURATION FACTOR HYPA"/>
    <property type="match status" value="1"/>
</dbReference>
<dbReference type="NCBIfam" id="TIGR00100">
    <property type="entry name" value="hypA"/>
    <property type="match status" value="1"/>
</dbReference>
<protein>
    <recommendedName>
        <fullName evidence="5">Hydrogenase maturation factor HypA</fullName>
    </recommendedName>
</protein>
<evidence type="ECO:0000313" key="7">
    <source>
        <dbReference type="Proteomes" id="UP001056708"/>
    </source>
</evidence>
<evidence type="ECO:0000256" key="1">
    <source>
        <dbReference type="ARBA" id="ARBA00010748"/>
    </source>
</evidence>
<name>A0ABY5AS21_9CYAN</name>
<evidence type="ECO:0000313" key="6">
    <source>
        <dbReference type="EMBL" id="USR91660.1"/>
    </source>
</evidence>
<evidence type="ECO:0000256" key="4">
    <source>
        <dbReference type="ARBA" id="ARBA00022833"/>
    </source>
</evidence>
<proteinExistence type="inferred from homology"/>
<dbReference type="HAMAP" id="MF_00213">
    <property type="entry name" value="HypA_HybF"/>
    <property type="match status" value="1"/>
</dbReference>
<sequence length="113" mass="12455">MHEVSIMAQTLEIALNEANRQGANQIHRLTVRVGTLSGVVPDALRFAFDVVAKDTIAEQANFEIEPVAARCYCQTCNQDFYPEDIIFVCPHCGTLSSQVLNGKELELSSLEIS</sequence>
<keyword evidence="3 5" id="KW-0479">Metal-binding</keyword>
<dbReference type="PROSITE" id="PS01249">
    <property type="entry name" value="HYPA"/>
    <property type="match status" value="1"/>
</dbReference>
<feature type="binding site" evidence="5">
    <location>
        <position position="89"/>
    </location>
    <ligand>
        <name>Zn(2+)</name>
        <dbReference type="ChEBI" id="CHEBI:29105"/>
    </ligand>
</feature>
<dbReference type="PANTHER" id="PTHR34535:SF3">
    <property type="entry name" value="HYDROGENASE MATURATION FACTOR HYPA"/>
    <property type="match status" value="1"/>
</dbReference>
<dbReference type="Pfam" id="PF01155">
    <property type="entry name" value="HypA"/>
    <property type="match status" value="1"/>
</dbReference>
<feature type="binding site" evidence="5">
    <location>
        <position position="2"/>
    </location>
    <ligand>
        <name>Ni(2+)</name>
        <dbReference type="ChEBI" id="CHEBI:49786"/>
    </ligand>
</feature>
<dbReference type="InterPro" id="IPR000688">
    <property type="entry name" value="HypA/HybF"/>
</dbReference>
<dbReference type="EMBL" id="CP098611">
    <property type="protein sequence ID" value="USR91660.1"/>
    <property type="molecule type" value="Genomic_DNA"/>
</dbReference>
<feature type="binding site" evidence="5">
    <location>
        <position position="92"/>
    </location>
    <ligand>
        <name>Zn(2+)</name>
        <dbReference type="ChEBI" id="CHEBI:29105"/>
    </ligand>
</feature>
<reference evidence="6" key="1">
    <citation type="submission" date="2022-06" db="EMBL/GenBank/DDBJ databases">
        <title>Genome sequence of Phormidium yuhuli AB48 isolated from an industrial photobioreactor environment.</title>
        <authorList>
            <person name="Qiu Y."/>
            <person name="Noonan A.J.C."/>
            <person name="Dofher K."/>
            <person name="Koch M."/>
            <person name="Kieft B."/>
            <person name="Lin X."/>
            <person name="Ziels R.M."/>
            <person name="Hallam S.J."/>
        </authorList>
    </citation>
    <scope>NUCLEOTIDE SEQUENCE</scope>
    <source>
        <strain evidence="6">AB48</strain>
    </source>
</reference>
<feature type="binding site" evidence="5">
    <location>
        <position position="76"/>
    </location>
    <ligand>
        <name>Zn(2+)</name>
        <dbReference type="ChEBI" id="CHEBI:29105"/>
    </ligand>
</feature>
<dbReference type="RefSeq" id="WP_252663685.1">
    <property type="nucleotide sequence ID" value="NZ_CP098611.1"/>
</dbReference>
<dbReference type="PIRSF" id="PIRSF004761">
    <property type="entry name" value="Hydrgn_mat_HypA"/>
    <property type="match status" value="1"/>
</dbReference>
<evidence type="ECO:0000256" key="3">
    <source>
        <dbReference type="ARBA" id="ARBA00022723"/>
    </source>
</evidence>
<organism evidence="6 7">
    <name type="scientific">Phormidium yuhuli AB48</name>
    <dbReference type="NCBI Taxonomy" id="2940671"/>
    <lineage>
        <taxon>Bacteria</taxon>
        <taxon>Bacillati</taxon>
        <taxon>Cyanobacteriota</taxon>
        <taxon>Cyanophyceae</taxon>
        <taxon>Oscillatoriophycideae</taxon>
        <taxon>Oscillatoriales</taxon>
        <taxon>Oscillatoriaceae</taxon>
        <taxon>Phormidium</taxon>
        <taxon>Phormidium yuhuli</taxon>
    </lineage>
</organism>
<evidence type="ECO:0000256" key="5">
    <source>
        <dbReference type="HAMAP-Rule" id="MF_00213"/>
    </source>
</evidence>
<keyword evidence="4 5" id="KW-0862">Zinc</keyword>
<comment type="function">
    <text evidence="5">Involved in the maturation of [NiFe] hydrogenases. Required for nickel insertion into the metal center of the hydrogenase.</text>
</comment>
<accession>A0ABY5AS21</accession>
<dbReference type="Proteomes" id="UP001056708">
    <property type="component" value="Chromosome"/>
</dbReference>
<gene>
    <name evidence="5 6" type="primary">hypA</name>
    <name evidence="6" type="ORF">NEA10_02730</name>
</gene>